<dbReference type="Proteomes" id="UP000762676">
    <property type="component" value="Unassembled WGS sequence"/>
</dbReference>
<evidence type="ECO:0000313" key="2">
    <source>
        <dbReference type="EMBL" id="GFS04495.1"/>
    </source>
</evidence>
<evidence type="ECO:0000313" key="3">
    <source>
        <dbReference type="Proteomes" id="UP000762676"/>
    </source>
</evidence>
<dbReference type="AlphaFoldDB" id="A0AAV4I3P3"/>
<keyword evidence="3" id="KW-1185">Reference proteome</keyword>
<feature type="region of interest" description="Disordered" evidence="1">
    <location>
        <begin position="102"/>
        <end position="121"/>
    </location>
</feature>
<sequence>MPSPPLFHSQSGTRCIFDNLDLLQPHPELAPHKKVCVGRQKTASIIDVFCRFNMAPRGPIYAGYVTEAGTQSQPELRHTTRGTSSRGCNVENLSTDASLAVSRDSGMTPRRPRCVSRSSETNLPGADCDLKATTSTDYISL</sequence>
<gene>
    <name evidence="2" type="ORF">ElyMa_001177900</name>
</gene>
<protein>
    <submittedName>
        <fullName evidence="2">Uncharacterized protein</fullName>
    </submittedName>
</protein>
<feature type="compositionally biased region" description="Polar residues" evidence="1">
    <location>
        <begin position="81"/>
        <end position="90"/>
    </location>
</feature>
<proteinExistence type="predicted"/>
<name>A0AAV4I3P3_9GAST</name>
<organism evidence="2 3">
    <name type="scientific">Elysia marginata</name>
    <dbReference type="NCBI Taxonomy" id="1093978"/>
    <lineage>
        <taxon>Eukaryota</taxon>
        <taxon>Metazoa</taxon>
        <taxon>Spiralia</taxon>
        <taxon>Lophotrochozoa</taxon>
        <taxon>Mollusca</taxon>
        <taxon>Gastropoda</taxon>
        <taxon>Heterobranchia</taxon>
        <taxon>Euthyneura</taxon>
        <taxon>Panpulmonata</taxon>
        <taxon>Sacoglossa</taxon>
        <taxon>Placobranchoidea</taxon>
        <taxon>Plakobranchidae</taxon>
        <taxon>Elysia</taxon>
    </lineage>
</organism>
<feature type="region of interest" description="Disordered" evidence="1">
    <location>
        <begin position="69"/>
        <end position="90"/>
    </location>
</feature>
<evidence type="ECO:0000256" key="1">
    <source>
        <dbReference type="SAM" id="MobiDB-lite"/>
    </source>
</evidence>
<dbReference type="EMBL" id="BMAT01002307">
    <property type="protein sequence ID" value="GFS04495.1"/>
    <property type="molecule type" value="Genomic_DNA"/>
</dbReference>
<comment type="caution">
    <text evidence="2">The sequence shown here is derived from an EMBL/GenBank/DDBJ whole genome shotgun (WGS) entry which is preliminary data.</text>
</comment>
<reference evidence="2 3" key="1">
    <citation type="journal article" date="2021" name="Elife">
        <title>Chloroplast acquisition without the gene transfer in kleptoplastic sea slugs, Plakobranchus ocellatus.</title>
        <authorList>
            <person name="Maeda T."/>
            <person name="Takahashi S."/>
            <person name="Yoshida T."/>
            <person name="Shimamura S."/>
            <person name="Takaki Y."/>
            <person name="Nagai Y."/>
            <person name="Toyoda A."/>
            <person name="Suzuki Y."/>
            <person name="Arimoto A."/>
            <person name="Ishii H."/>
            <person name="Satoh N."/>
            <person name="Nishiyama T."/>
            <person name="Hasebe M."/>
            <person name="Maruyama T."/>
            <person name="Minagawa J."/>
            <person name="Obokata J."/>
            <person name="Shigenobu S."/>
        </authorList>
    </citation>
    <scope>NUCLEOTIDE SEQUENCE [LARGE SCALE GENOMIC DNA]</scope>
</reference>
<accession>A0AAV4I3P3</accession>